<comment type="caution">
    <text evidence="2">The sequence shown here is derived from an EMBL/GenBank/DDBJ whole genome shotgun (WGS) entry which is preliminary data.</text>
</comment>
<sequence>MPPLPWGTPEQIEFLSAKVPEFQASQRTKTTPNFWTKIYQEFFVLWPTPEAEVRPMTVPKKKKKKKNAPVVLPQTKTELSHAEWVKLRKNQIVNWFNNRGAGTQHRRGPTIVIGGNNAPRLLSETNLYSKKYYDERIRPRVIEALRTNPEGHRIAIINKCTGEAWNDESDEVKAEIRAELAKLKELKGQIPDMPEVMSPEECAINLLTLPETIQAFIDEMSSRTGWVFTVIAGGPEPADQGKIRTVAVHNGRDKYEQLFSIANEHFYQHVLSPFRLFLYNVFSQEDRDRQTLNSSKAKPEENQVASTSKVETGDAGQENVLSETTPPVTTQPEIQSNALPIAVNQVPDPAALVPTSSTHAHMGSVAQLSGLPIAINQVPFHPTYTAASVPISSTNAHMGSAAQLSGPIPNTITAAHTPPEAAQQTAMASMTAAPAVAIGFAQAPVMTQSTVQPAQVQPTQSVASPSPPCYPATNGATHATIEAQNFLPPANPLPQQAKVAPNPVAAFLPYGAAISMTDGVGGQDIDQLTAAVGQDMMRLQAGDANRGDGLTLNFSEEEWDRIDLALQQYAADPNMMGTALALNTNNTVTLPGLHGQMLQSQDMMAGQANAPMLLDPNHSISAPHTIVPAQTSAPVLSATNSAGVLSNHAVNDPIIPESGMHAPLTAAPDKSENLDASATRSRNRKAAASKDAPQTTAWLLAASEYLFKDIEVEKWQECVRAWESFERMEIAEMDTSSLRLPAKGRPTALGKWLSSSRKYTAIPAIRQDEFQKSWMTWWNSIQPAWRQTKTPNSLPLSFETAKAKDSMASLRKGGPNGLLTVMVGLKWWYSAQASDGLWELAVSDLLNTFNTFQKAKLNNKRKAAEETGKEKRTKKAKA</sequence>
<name>A0A8H7XLH5_PSICU</name>
<feature type="compositionally biased region" description="Polar residues" evidence="1">
    <location>
        <begin position="319"/>
        <end position="331"/>
    </location>
</feature>
<feature type="region of interest" description="Disordered" evidence="1">
    <location>
        <begin position="400"/>
        <end position="426"/>
    </location>
</feature>
<dbReference type="AlphaFoldDB" id="A0A8H7XLH5"/>
<dbReference type="EMBL" id="JAFIQS010000007">
    <property type="protein sequence ID" value="KAG5167373.1"/>
    <property type="molecule type" value="Genomic_DNA"/>
</dbReference>
<proteinExistence type="predicted"/>
<dbReference type="EMBL" id="JAFIQS010000020">
    <property type="protein sequence ID" value="KAG5162181.1"/>
    <property type="molecule type" value="Genomic_DNA"/>
</dbReference>
<evidence type="ECO:0000313" key="3">
    <source>
        <dbReference type="EMBL" id="KAG5167373.1"/>
    </source>
</evidence>
<organism evidence="2">
    <name type="scientific">Psilocybe cubensis</name>
    <name type="common">Psychedelic mushroom</name>
    <name type="synonym">Stropharia cubensis</name>
    <dbReference type="NCBI Taxonomy" id="181762"/>
    <lineage>
        <taxon>Eukaryota</taxon>
        <taxon>Fungi</taxon>
        <taxon>Dikarya</taxon>
        <taxon>Basidiomycota</taxon>
        <taxon>Agaricomycotina</taxon>
        <taxon>Agaricomycetes</taxon>
        <taxon>Agaricomycetidae</taxon>
        <taxon>Agaricales</taxon>
        <taxon>Agaricineae</taxon>
        <taxon>Strophariaceae</taxon>
        <taxon>Psilocybe</taxon>
    </lineage>
</organism>
<evidence type="ECO:0000256" key="1">
    <source>
        <dbReference type="SAM" id="MobiDB-lite"/>
    </source>
</evidence>
<evidence type="ECO:0000313" key="2">
    <source>
        <dbReference type="EMBL" id="KAG5162181.1"/>
    </source>
</evidence>
<reference evidence="2" key="1">
    <citation type="submission" date="2021-02" db="EMBL/GenBank/DDBJ databases">
        <title>Psilocybe cubensis genome.</title>
        <authorList>
            <person name="Mckernan K.J."/>
            <person name="Crawford S."/>
            <person name="Trippe A."/>
            <person name="Kane L.T."/>
            <person name="Mclaughlin S."/>
        </authorList>
    </citation>
    <scope>NUCLEOTIDE SEQUENCE [LARGE SCALE GENOMIC DNA]</scope>
    <source>
        <strain evidence="2">MGC-MH-2018</strain>
    </source>
</reference>
<dbReference type="EMBL" id="JAFIQS010000005">
    <property type="protein sequence ID" value="KAG5169024.1"/>
    <property type="molecule type" value="Genomic_DNA"/>
</dbReference>
<feature type="region of interest" description="Disordered" evidence="1">
    <location>
        <begin position="456"/>
        <end position="475"/>
    </location>
</feature>
<feature type="region of interest" description="Disordered" evidence="1">
    <location>
        <begin position="857"/>
        <end position="878"/>
    </location>
</feature>
<protein>
    <submittedName>
        <fullName evidence="2">Uncharacterized protein</fullName>
    </submittedName>
</protein>
<feature type="region of interest" description="Disordered" evidence="1">
    <location>
        <begin position="659"/>
        <end position="691"/>
    </location>
</feature>
<evidence type="ECO:0000313" key="4">
    <source>
        <dbReference type="EMBL" id="KAG5169024.1"/>
    </source>
</evidence>
<gene>
    <name evidence="4" type="ORF">JR316_005580</name>
    <name evidence="3" type="ORF">JR316_007722</name>
    <name evidence="2" type="ORF">JR316_012843</name>
</gene>
<feature type="region of interest" description="Disordered" evidence="1">
    <location>
        <begin position="290"/>
        <end position="331"/>
    </location>
</feature>
<accession>A0A8H7XLH5</accession>